<reference evidence="3" key="2">
    <citation type="submission" date="2022-01" db="EMBL/GenBank/DDBJ databases">
        <authorList>
            <person name="Yamashiro T."/>
            <person name="Shiraishi A."/>
            <person name="Satake H."/>
            <person name="Nakayama K."/>
        </authorList>
    </citation>
    <scope>NUCLEOTIDE SEQUENCE</scope>
</reference>
<gene>
    <name evidence="3" type="ORF">Tco_1003252</name>
</gene>
<dbReference type="InterPro" id="IPR036397">
    <property type="entry name" value="RNaseH_sf"/>
</dbReference>
<comment type="caution">
    <text evidence="3">The sequence shown here is derived from an EMBL/GenBank/DDBJ whole genome shotgun (WGS) entry which is preliminary data.</text>
</comment>
<dbReference type="PANTHER" id="PTHR42648:SF18">
    <property type="entry name" value="RETROTRANSPOSON, UNCLASSIFIED-LIKE PROTEIN"/>
    <property type="match status" value="1"/>
</dbReference>
<dbReference type="InterPro" id="IPR039537">
    <property type="entry name" value="Retrotran_Ty1/copia-like"/>
</dbReference>
<proteinExistence type="predicted"/>
<protein>
    <submittedName>
        <fullName evidence="3">Retrovirus-related pol polyprotein from transposon TNT 1-94</fullName>
    </submittedName>
</protein>
<evidence type="ECO:0000259" key="2">
    <source>
        <dbReference type="PROSITE" id="PS50994"/>
    </source>
</evidence>
<accession>A0ABQ5F9P0</accession>
<keyword evidence="4" id="KW-1185">Reference proteome</keyword>
<dbReference type="InterPro" id="IPR012337">
    <property type="entry name" value="RNaseH-like_sf"/>
</dbReference>
<dbReference type="PANTHER" id="PTHR42648">
    <property type="entry name" value="TRANSPOSASE, PUTATIVE-RELATED"/>
    <property type="match status" value="1"/>
</dbReference>
<organism evidence="3 4">
    <name type="scientific">Tanacetum coccineum</name>
    <dbReference type="NCBI Taxonomy" id="301880"/>
    <lineage>
        <taxon>Eukaryota</taxon>
        <taxon>Viridiplantae</taxon>
        <taxon>Streptophyta</taxon>
        <taxon>Embryophyta</taxon>
        <taxon>Tracheophyta</taxon>
        <taxon>Spermatophyta</taxon>
        <taxon>Magnoliopsida</taxon>
        <taxon>eudicotyledons</taxon>
        <taxon>Gunneridae</taxon>
        <taxon>Pentapetalae</taxon>
        <taxon>asterids</taxon>
        <taxon>campanulids</taxon>
        <taxon>Asterales</taxon>
        <taxon>Asteraceae</taxon>
        <taxon>Asteroideae</taxon>
        <taxon>Anthemideae</taxon>
        <taxon>Anthemidinae</taxon>
        <taxon>Tanacetum</taxon>
    </lineage>
</organism>
<feature type="region of interest" description="Disordered" evidence="1">
    <location>
        <begin position="340"/>
        <end position="373"/>
    </location>
</feature>
<dbReference type="PROSITE" id="PS50994">
    <property type="entry name" value="INTEGRASE"/>
    <property type="match status" value="1"/>
</dbReference>
<reference evidence="3" key="1">
    <citation type="journal article" date="2022" name="Int. J. Mol. Sci.">
        <title>Draft Genome of Tanacetum Coccineum: Genomic Comparison of Closely Related Tanacetum-Family Plants.</title>
        <authorList>
            <person name="Yamashiro T."/>
            <person name="Shiraishi A."/>
            <person name="Nakayama K."/>
            <person name="Satake H."/>
        </authorList>
    </citation>
    <scope>NUCLEOTIDE SEQUENCE</scope>
</reference>
<feature type="domain" description="Integrase catalytic" evidence="2">
    <location>
        <begin position="505"/>
        <end position="683"/>
    </location>
</feature>
<evidence type="ECO:0000313" key="3">
    <source>
        <dbReference type="EMBL" id="GJT59719.1"/>
    </source>
</evidence>
<dbReference type="Proteomes" id="UP001151760">
    <property type="component" value="Unassembled WGS sequence"/>
</dbReference>
<evidence type="ECO:0000313" key="4">
    <source>
        <dbReference type="Proteomes" id="UP001151760"/>
    </source>
</evidence>
<name>A0ABQ5F9P0_9ASTR</name>
<dbReference type="SUPFAM" id="SSF53098">
    <property type="entry name" value="Ribonuclease H-like"/>
    <property type="match status" value="1"/>
</dbReference>
<evidence type="ECO:0000256" key="1">
    <source>
        <dbReference type="SAM" id="MobiDB-lite"/>
    </source>
</evidence>
<feature type="compositionally biased region" description="Polar residues" evidence="1">
    <location>
        <begin position="340"/>
        <end position="349"/>
    </location>
</feature>
<dbReference type="Gene3D" id="3.30.420.10">
    <property type="entry name" value="Ribonuclease H-like superfamily/Ribonuclease H"/>
    <property type="match status" value="1"/>
</dbReference>
<dbReference type="InterPro" id="IPR001584">
    <property type="entry name" value="Integrase_cat-core"/>
</dbReference>
<sequence length="708" mass="81677">MEDEVDQCYVAKKSFEIEKKQLLINNDRLLEENIASDIMCTYLRSLNEVDNCGKCKSLDIVLLDLQESNKSLCELRKHFAKLEEYNITLDIAFQNHKEQMILNDPETKNKQFLVKTINNQYVKINDLKVQFQDKLHVINELKHLLAQKSQKTQCELPVVDSRIQKKEDENVSLAFQVIPKVVEKKDLLKSATSHLTTNKIIEKCTKVLAPGLLKIESEPINEYFKNNRVVHRDYLKVTKEHVGTLQKLLEEARELKPLDEHMGHASKFAKRIQELLVYVSASCPFTQSGNEKWAPATSHKKNYKPYVDASRMKQTIETITQKHAVKQNTRKTDNTILPSIGRVSSTNAYRSKPRSNTKNDRIPQSSSRSMNNKVESLHRKFKSSANKNNYVKNVALSKNSDTICLSWSLPQYDLDGNQQEGCLTWKEKIIQTSPATIVPLGNRLHTIRIPVVAPNAETRMRYSIAKNSLIRAHINSYGHPFNPPNFSFVRNYAIPARSSWKFGFLGIVEIVLWYLDYGCSKNMTGHRDKLINFVSKFIRTVKFFRTKDEAPEIIIKFLKQAQVSLNATVRYLRTDNGTEFLNQTLRNYTEEVGITHNTSTATYHTHTSWQGKKICSLLAGGFKTVVERRNRTLVEAARTMLIFSKSLLFLWVEAVATACYTQNRSLIHTRYNKTPYELLRDRKPELKYLHIFCALCYPINDFEDLGKL</sequence>
<feature type="compositionally biased region" description="Polar residues" evidence="1">
    <location>
        <begin position="362"/>
        <end position="373"/>
    </location>
</feature>
<dbReference type="EMBL" id="BQNB010017134">
    <property type="protein sequence ID" value="GJT59719.1"/>
    <property type="molecule type" value="Genomic_DNA"/>
</dbReference>